<keyword evidence="6" id="KW-0220">Diaminopimelate biosynthesis</keyword>
<protein>
    <recommendedName>
        <fullName evidence="4">4-hydroxy-tetrahydrodipicolinate synthase</fullName>
        <ecNumber evidence="4">4.3.3.7</ecNumber>
    </recommendedName>
</protein>
<feature type="non-terminal residue" evidence="12">
    <location>
        <position position="464"/>
    </location>
</feature>
<dbReference type="PROSITE" id="PS00665">
    <property type="entry name" value="DHDPS_1"/>
    <property type="match status" value="1"/>
</dbReference>
<dbReference type="InterPro" id="IPR002220">
    <property type="entry name" value="DapA-like"/>
</dbReference>
<dbReference type="EC" id="4.3.3.7" evidence="4"/>
<dbReference type="InterPro" id="IPR020625">
    <property type="entry name" value="Schiff_base-form_aldolases_AS"/>
</dbReference>
<dbReference type="InterPro" id="IPR005263">
    <property type="entry name" value="DapA"/>
</dbReference>
<dbReference type="InterPro" id="IPR020624">
    <property type="entry name" value="Schiff_base-form_aldolases_CS"/>
</dbReference>
<organism evidence="12 13">
    <name type="scientific">Sphenostylis stenocarpa</name>
    <dbReference type="NCBI Taxonomy" id="92480"/>
    <lineage>
        <taxon>Eukaryota</taxon>
        <taxon>Viridiplantae</taxon>
        <taxon>Streptophyta</taxon>
        <taxon>Embryophyta</taxon>
        <taxon>Tracheophyta</taxon>
        <taxon>Spermatophyta</taxon>
        <taxon>Magnoliopsida</taxon>
        <taxon>eudicotyledons</taxon>
        <taxon>Gunneridae</taxon>
        <taxon>Pentapetalae</taxon>
        <taxon>rosids</taxon>
        <taxon>fabids</taxon>
        <taxon>Fabales</taxon>
        <taxon>Fabaceae</taxon>
        <taxon>Papilionoideae</taxon>
        <taxon>50 kb inversion clade</taxon>
        <taxon>NPAAA clade</taxon>
        <taxon>indigoferoid/millettioid clade</taxon>
        <taxon>Phaseoleae</taxon>
        <taxon>Sphenostylis</taxon>
    </lineage>
</organism>
<comment type="function">
    <text evidence="1">Catalyzes the condensation of (S)-aspartate-beta-semialdehyde [(S)-ASA] and pyruvate to 4-hydroxy-tetrahydrodipicolinate (HTPA).</text>
</comment>
<evidence type="ECO:0000256" key="3">
    <source>
        <dbReference type="ARBA" id="ARBA00007592"/>
    </source>
</evidence>
<keyword evidence="9" id="KW-0704">Schiff base</keyword>
<keyword evidence="5" id="KW-0028">Amino-acid biosynthesis</keyword>
<evidence type="ECO:0000256" key="6">
    <source>
        <dbReference type="ARBA" id="ARBA00022915"/>
    </source>
</evidence>
<dbReference type="Gramene" id="rna-AYBTSS11_LOCUS13941">
    <property type="protein sequence ID" value="CAJ1949868.1"/>
    <property type="gene ID" value="gene-AYBTSS11_LOCUS13941"/>
</dbReference>
<evidence type="ECO:0000313" key="12">
    <source>
        <dbReference type="EMBL" id="CAJ1949868.1"/>
    </source>
</evidence>
<keyword evidence="7" id="KW-0457">Lysine biosynthesis</keyword>
<name>A0AA86SH68_9FABA</name>
<evidence type="ECO:0000256" key="10">
    <source>
        <dbReference type="ARBA" id="ARBA00047836"/>
    </source>
</evidence>
<evidence type="ECO:0000256" key="1">
    <source>
        <dbReference type="ARBA" id="ARBA00003294"/>
    </source>
</evidence>
<evidence type="ECO:0000256" key="4">
    <source>
        <dbReference type="ARBA" id="ARBA00012086"/>
    </source>
</evidence>
<dbReference type="SUPFAM" id="SSF51569">
    <property type="entry name" value="Aldolase"/>
    <property type="match status" value="1"/>
</dbReference>
<dbReference type="PANTHER" id="PTHR12128">
    <property type="entry name" value="DIHYDRODIPICOLINATE SYNTHASE"/>
    <property type="match status" value="1"/>
</dbReference>
<dbReference type="PANTHER" id="PTHR12128:SF58">
    <property type="entry name" value="4-HYDROXY-TETRAHYDRODIPICOLINATE SYNTHASE"/>
    <property type="match status" value="1"/>
</dbReference>
<dbReference type="Pfam" id="PF00701">
    <property type="entry name" value="DHDPS"/>
    <property type="match status" value="1"/>
</dbReference>
<dbReference type="GO" id="GO:0019877">
    <property type="term" value="P:diaminopimelate biosynthetic process"/>
    <property type="evidence" value="ECO:0007669"/>
    <property type="project" value="UniProtKB-KW"/>
</dbReference>
<evidence type="ECO:0000256" key="8">
    <source>
        <dbReference type="ARBA" id="ARBA00023239"/>
    </source>
</evidence>
<feature type="region of interest" description="Disordered" evidence="11">
    <location>
        <begin position="443"/>
        <end position="464"/>
    </location>
</feature>
<accession>A0AA86SH68</accession>
<dbReference type="SMART" id="SM01130">
    <property type="entry name" value="DHDPS"/>
    <property type="match status" value="1"/>
</dbReference>
<evidence type="ECO:0000256" key="5">
    <source>
        <dbReference type="ARBA" id="ARBA00022605"/>
    </source>
</evidence>
<comment type="similarity">
    <text evidence="3">Belongs to the DapA family.</text>
</comment>
<dbReference type="InterPro" id="IPR013785">
    <property type="entry name" value="Aldolase_TIM"/>
</dbReference>
<proteinExistence type="inferred from homology"/>
<dbReference type="GO" id="GO:0009089">
    <property type="term" value="P:lysine biosynthetic process via diaminopimelate"/>
    <property type="evidence" value="ECO:0007669"/>
    <property type="project" value="InterPro"/>
</dbReference>
<evidence type="ECO:0000256" key="7">
    <source>
        <dbReference type="ARBA" id="ARBA00023154"/>
    </source>
</evidence>
<reference evidence="12" key="1">
    <citation type="submission" date="2023-10" db="EMBL/GenBank/DDBJ databases">
        <authorList>
            <person name="Domelevo Entfellner J.-B."/>
        </authorList>
    </citation>
    <scope>NUCLEOTIDE SEQUENCE</scope>
</reference>
<feature type="compositionally biased region" description="Polar residues" evidence="11">
    <location>
        <begin position="444"/>
        <end position="458"/>
    </location>
</feature>
<evidence type="ECO:0000256" key="2">
    <source>
        <dbReference type="ARBA" id="ARBA00005120"/>
    </source>
</evidence>
<gene>
    <name evidence="12" type="ORF">AYBTSS11_LOCUS13941</name>
</gene>
<keyword evidence="8" id="KW-0456">Lyase</keyword>
<comment type="pathway">
    <text evidence="2">Amino-acid biosynthesis; L-lysine biosynthesis via DAP pathway; (S)-tetrahydrodipicolinate from L-aspartate: step 3/4.</text>
</comment>
<dbReference type="EMBL" id="OY731401">
    <property type="protein sequence ID" value="CAJ1949868.1"/>
    <property type="molecule type" value="Genomic_DNA"/>
</dbReference>
<dbReference type="PROSITE" id="PS00666">
    <property type="entry name" value="DHDPS_2"/>
    <property type="match status" value="1"/>
</dbReference>
<dbReference type="Gene3D" id="3.20.20.70">
    <property type="entry name" value="Aldolase class I"/>
    <property type="match status" value="1"/>
</dbReference>
<evidence type="ECO:0000256" key="11">
    <source>
        <dbReference type="SAM" id="MobiDB-lite"/>
    </source>
</evidence>
<dbReference type="GO" id="GO:0008840">
    <property type="term" value="F:4-hydroxy-tetrahydrodipicolinate synthase activity"/>
    <property type="evidence" value="ECO:0007669"/>
    <property type="project" value="UniProtKB-EC"/>
</dbReference>
<dbReference type="AlphaFoldDB" id="A0AA86SH68"/>
<evidence type="ECO:0000256" key="9">
    <source>
        <dbReference type="ARBA" id="ARBA00023270"/>
    </source>
</evidence>
<dbReference type="Proteomes" id="UP001189624">
    <property type="component" value="Chromosome 4"/>
</dbReference>
<comment type="catalytic activity">
    <reaction evidence="10">
        <text>L-aspartate 4-semialdehyde + pyruvate = (2S,4S)-4-hydroxy-2,3,4,5-tetrahydrodipicolinate + H2O + H(+)</text>
        <dbReference type="Rhea" id="RHEA:34171"/>
        <dbReference type="ChEBI" id="CHEBI:15361"/>
        <dbReference type="ChEBI" id="CHEBI:15377"/>
        <dbReference type="ChEBI" id="CHEBI:15378"/>
        <dbReference type="ChEBI" id="CHEBI:67139"/>
        <dbReference type="ChEBI" id="CHEBI:537519"/>
        <dbReference type="EC" id="4.3.3.7"/>
    </reaction>
</comment>
<evidence type="ECO:0000313" key="13">
    <source>
        <dbReference type="Proteomes" id="UP001189624"/>
    </source>
</evidence>
<dbReference type="PRINTS" id="PR00146">
    <property type="entry name" value="DHPICSNTHASE"/>
</dbReference>
<sequence length="464" mass="50826">MLKNHCSCFMSFTGPGSVFFRSVASSCSKRRSICWKPPQASSSIDFHLSMSSSVGKSRTSIEETRSLRLITAVKTPYLPNGKIDLDAYDNLVDMQIANGIEGILVAGSTGEGQLMTWSEQIMLIAHTVNCFRDKVKVVGNAGSNCTSEAIKATERGFAVGMNAALHINPYYGKTSLDGLIAHYNSVLAIGPIIIYNIPTRTNQDIPPSVVQTLGQSSNLVGVKECVGTERIKQYTDEGIVVWTGIDKISHDARWDFGAVGVQSVAGNLVPGLMRELMFESKNLIPLFDWLSQEPIPIALNTALAQLGVIKPVFRLPYVPLPVDKRIEFVNLVKKMGRDHFVGEKDVQVLDDDDFIITKVNGGRRSVKERLNGNGTSGLTRLHYKKAKPSTLLFELVLSYYSRGIMVGMIMEFRSKSCRDERLQIESNGGGKVAPTSMQDLRCQSAKNASSGRAHQIGSTGKEVK</sequence>
<keyword evidence="13" id="KW-1185">Reference proteome</keyword>
<dbReference type="CDD" id="cd00950">
    <property type="entry name" value="DHDPS"/>
    <property type="match status" value="1"/>
</dbReference>